<name>A0A6C0EJZ0_9ZZZZ</name>
<evidence type="ECO:0000256" key="1">
    <source>
        <dbReference type="SAM" id="MobiDB-lite"/>
    </source>
</evidence>
<dbReference type="EMBL" id="MN738877">
    <property type="protein sequence ID" value="QHT29486.1"/>
    <property type="molecule type" value="Genomic_DNA"/>
</dbReference>
<organism evidence="2">
    <name type="scientific">viral metagenome</name>
    <dbReference type="NCBI Taxonomy" id="1070528"/>
    <lineage>
        <taxon>unclassified sequences</taxon>
        <taxon>metagenomes</taxon>
        <taxon>organismal metagenomes</taxon>
    </lineage>
</organism>
<dbReference type="AlphaFoldDB" id="A0A6C0EJZ0"/>
<feature type="compositionally biased region" description="Basic residues" evidence="1">
    <location>
        <begin position="98"/>
        <end position="140"/>
    </location>
</feature>
<evidence type="ECO:0000313" key="2">
    <source>
        <dbReference type="EMBL" id="QHT29486.1"/>
    </source>
</evidence>
<sequence>MPRSRENCAGLRKSRDRLKRAIANKHAFVNKWGKRLSDSKFREEMRRRGSPVKPAIVHHAQIGRMNSLLSRIEKAIKNDCGAKFGCGCSGGGNANFGMRRKSRSRRRRSRRKSRRRTSRRRRSRRKSRKRSRRRSRRRSR</sequence>
<proteinExistence type="predicted"/>
<protein>
    <submittedName>
        <fullName evidence="2">Uncharacterized protein</fullName>
    </submittedName>
</protein>
<reference evidence="2" key="1">
    <citation type="journal article" date="2020" name="Nature">
        <title>Giant virus diversity and host interactions through global metagenomics.</title>
        <authorList>
            <person name="Schulz F."/>
            <person name="Roux S."/>
            <person name="Paez-Espino D."/>
            <person name="Jungbluth S."/>
            <person name="Walsh D.A."/>
            <person name="Denef V.J."/>
            <person name="McMahon K.D."/>
            <person name="Konstantinidis K.T."/>
            <person name="Eloe-Fadrosh E.A."/>
            <person name="Kyrpides N.C."/>
            <person name="Woyke T."/>
        </authorList>
    </citation>
    <scope>NUCLEOTIDE SEQUENCE</scope>
    <source>
        <strain evidence="2">GVMAG-M-3300005589-24</strain>
    </source>
</reference>
<accession>A0A6C0EJZ0</accession>
<feature type="region of interest" description="Disordered" evidence="1">
    <location>
        <begin position="87"/>
        <end position="140"/>
    </location>
</feature>